<dbReference type="InterPro" id="IPR013320">
    <property type="entry name" value="ConA-like_dom_sf"/>
</dbReference>
<dbReference type="PANTHER" id="PTHR32401:SF47">
    <property type="entry name" value="LEGUME LECTIN DOMAIN-CONTAINING PROTEIN"/>
    <property type="match status" value="1"/>
</dbReference>
<dbReference type="AlphaFoldDB" id="A0A444WVZ1"/>
<dbReference type="STRING" id="3818.A0A444WVZ1"/>
<dbReference type="EMBL" id="SDMP01000021">
    <property type="protein sequence ID" value="RYQ81584.1"/>
    <property type="molecule type" value="Genomic_DNA"/>
</dbReference>
<evidence type="ECO:0000259" key="3">
    <source>
        <dbReference type="Pfam" id="PF00139"/>
    </source>
</evidence>
<evidence type="ECO:0000313" key="4">
    <source>
        <dbReference type="EMBL" id="RYQ81584.1"/>
    </source>
</evidence>
<sequence length="105" mass="11884">MKIGVGLYNTSTRASSGNQIVHVEFDSFSKPEWDPKTEHVGININSISSANYTAWNASRHSNDIADAWISYNSRKKILSVSWKYHTTSTSQENTSLSQEIKKLYK</sequence>
<protein>
    <recommendedName>
        <fullName evidence="3">Legume lectin domain-containing protein</fullName>
    </recommendedName>
</protein>
<organism evidence="4 5">
    <name type="scientific">Arachis hypogaea</name>
    <name type="common">Peanut</name>
    <dbReference type="NCBI Taxonomy" id="3818"/>
    <lineage>
        <taxon>Eukaryota</taxon>
        <taxon>Viridiplantae</taxon>
        <taxon>Streptophyta</taxon>
        <taxon>Embryophyta</taxon>
        <taxon>Tracheophyta</taxon>
        <taxon>Spermatophyta</taxon>
        <taxon>Magnoliopsida</taxon>
        <taxon>eudicotyledons</taxon>
        <taxon>Gunneridae</taxon>
        <taxon>Pentapetalae</taxon>
        <taxon>rosids</taxon>
        <taxon>fabids</taxon>
        <taxon>Fabales</taxon>
        <taxon>Fabaceae</taxon>
        <taxon>Papilionoideae</taxon>
        <taxon>50 kb inversion clade</taxon>
        <taxon>dalbergioids sensu lato</taxon>
        <taxon>Dalbergieae</taxon>
        <taxon>Pterocarpus clade</taxon>
        <taxon>Arachis</taxon>
    </lineage>
</organism>
<dbReference type="GO" id="GO:0030246">
    <property type="term" value="F:carbohydrate binding"/>
    <property type="evidence" value="ECO:0007669"/>
    <property type="project" value="UniProtKB-KW"/>
</dbReference>
<feature type="domain" description="Legume lectin" evidence="3">
    <location>
        <begin position="5"/>
        <end position="100"/>
    </location>
</feature>
<evidence type="ECO:0000256" key="2">
    <source>
        <dbReference type="ARBA" id="ARBA00022734"/>
    </source>
</evidence>
<keyword evidence="2" id="KW-0430">Lectin</keyword>
<dbReference type="InterPro" id="IPR050258">
    <property type="entry name" value="Leguminous_Lectin"/>
</dbReference>
<keyword evidence="5" id="KW-1185">Reference proteome</keyword>
<dbReference type="PANTHER" id="PTHR32401">
    <property type="entry name" value="CONCANAVALIN A-LIKE LECTIN FAMILY PROTEIN"/>
    <property type="match status" value="1"/>
</dbReference>
<reference evidence="4 5" key="1">
    <citation type="submission" date="2019-01" db="EMBL/GenBank/DDBJ databases">
        <title>Sequencing of cultivated peanut Arachis hypogaea provides insights into genome evolution and oil improvement.</title>
        <authorList>
            <person name="Chen X."/>
        </authorList>
    </citation>
    <scope>NUCLEOTIDE SEQUENCE [LARGE SCALE GENOMIC DNA]</scope>
    <source>
        <strain evidence="5">cv. Fuhuasheng</strain>
        <tissue evidence="4">Leaves</tissue>
    </source>
</reference>
<evidence type="ECO:0000313" key="5">
    <source>
        <dbReference type="Proteomes" id="UP000289738"/>
    </source>
</evidence>
<accession>A0A444WVZ1</accession>
<comment type="caution">
    <text evidence="4">The sequence shown here is derived from an EMBL/GenBank/DDBJ whole genome shotgun (WGS) entry which is preliminary data.</text>
</comment>
<dbReference type="Gene3D" id="2.60.120.200">
    <property type="match status" value="1"/>
</dbReference>
<name>A0A444WVZ1_ARAHY</name>
<proteinExistence type="inferred from homology"/>
<dbReference type="Proteomes" id="UP000289738">
    <property type="component" value="Unassembled WGS sequence"/>
</dbReference>
<gene>
    <name evidence="4" type="ORF">Ahy_Scaffold1g107472</name>
</gene>
<dbReference type="InterPro" id="IPR001220">
    <property type="entry name" value="Legume_lectin_dom"/>
</dbReference>
<evidence type="ECO:0000256" key="1">
    <source>
        <dbReference type="ARBA" id="ARBA00007606"/>
    </source>
</evidence>
<dbReference type="Pfam" id="PF00139">
    <property type="entry name" value="Lectin_legB"/>
    <property type="match status" value="1"/>
</dbReference>
<comment type="similarity">
    <text evidence="1">Belongs to the leguminous lectin family.</text>
</comment>
<dbReference type="SUPFAM" id="SSF49899">
    <property type="entry name" value="Concanavalin A-like lectins/glucanases"/>
    <property type="match status" value="1"/>
</dbReference>